<protein>
    <submittedName>
        <fullName evidence="1">10384_t:CDS:1</fullName>
    </submittedName>
</protein>
<name>A0ACA9RU05_9GLOM</name>
<evidence type="ECO:0000313" key="2">
    <source>
        <dbReference type="Proteomes" id="UP000789920"/>
    </source>
</evidence>
<keyword evidence="2" id="KW-1185">Reference proteome</keyword>
<comment type="caution">
    <text evidence="1">The sequence shown here is derived from an EMBL/GenBank/DDBJ whole genome shotgun (WGS) entry which is preliminary data.</text>
</comment>
<proteinExistence type="predicted"/>
<organism evidence="1 2">
    <name type="scientific">Racocetra persica</name>
    <dbReference type="NCBI Taxonomy" id="160502"/>
    <lineage>
        <taxon>Eukaryota</taxon>
        <taxon>Fungi</taxon>
        <taxon>Fungi incertae sedis</taxon>
        <taxon>Mucoromycota</taxon>
        <taxon>Glomeromycotina</taxon>
        <taxon>Glomeromycetes</taxon>
        <taxon>Diversisporales</taxon>
        <taxon>Gigasporaceae</taxon>
        <taxon>Racocetra</taxon>
    </lineage>
</organism>
<feature type="non-terminal residue" evidence="1">
    <location>
        <position position="181"/>
    </location>
</feature>
<accession>A0ACA9RU05</accession>
<evidence type="ECO:0000313" key="1">
    <source>
        <dbReference type="EMBL" id="CAG8810232.1"/>
    </source>
</evidence>
<sequence length="181" mass="21569">MYMAYNVEAAYKFFKELQKDPNYQNKACLIVSKQHHYQSSELISAIGKEKENIRDFKNPRSNLNIAIVVDKLTTGFNMENLERIYLDQPITAPHNFFQKISRVNRKYADKDQGFIVDLVNNEETYQKFHLPEKLYQLLFDFRKIDEKDFLDEALSYCLSSKKSEKERREFFTEAKSLRLIL</sequence>
<dbReference type="EMBL" id="CAJVQC010071043">
    <property type="protein sequence ID" value="CAG8810232.1"/>
    <property type="molecule type" value="Genomic_DNA"/>
</dbReference>
<gene>
    <name evidence="1" type="ORF">RPERSI_LOCUS23042</name>
</gene>
<reference evidence="1" key="1">
    <citation type="submission" date="2021-06" db="EMBL/GenBank/DDBJ databases">
        <authorList>
            <person name="Kallberg Y."/>
            <person name="Tangrot J."/>
            <person name="Rosling A."/>
        </authorList>
    </citation>
    <scope>NUCLEOTIDE SEQUENCE</scope>
    <source>
        <strain evidence="1">MA461A</strain>
    </source>
</reference>
<dbReference type="Proteomes" id="UP000789920">
    <property type="component" value="Unassembled WGS sequence"/>
</dbReference>
<feature type="non-terminal residue" evidence="1">
    <location>
        <position position="1"/>
    </location>
</feature>